<dbReference type="EMBL" id="JAJSOW010000103">
    <property type="protein sequence ID" value="KAI9175214.1"/>
    <property type="molecule type" value="Genomic_DNA"/>
</dbReference>
<keyword evidence="1" id="KW-0479">Metal-binding</keyword>
<dbReference type="PANTHER" id="PTHR31973">
    <property type="entry name" value="POLYPROTEIN, PUTATIVE-RELATED"/>
    <property type="match status" value="1"/>
</dbReference>
<comment type="caution">
    <text evidence="7">The sequence shown here is derived from an EMBL/GenBank/DDBJ whole genome shotgun (WGS) entry which is preliminary data.</text>
</comment>
<feature type="compositionally biased region" description="Basic residues" evidence="5">
    <location>
        <begin position="296"/>
        <end position="305"/>
    </location>
</feature>
<keyword evidence="3" id="KW-0862">Zinc</keyword>
<evidence type="ECO:0000256" key="1">
    <source>
        <dbReference type="ARBA" id="ARBA00022723"/>
    </source>
</evidence>
<organism evidence="7 8">
    <name type="scientific">Acer negundo</name>
    <name type="common">Box elder</name>
    <dbReference type="NCBI Taxonomy" id="4023"/>
    <lineage>
        <taxon>Eukaryota</taxon>
        <taxon>Viridiplantae</taxon>
        <taxon>Streptophyta</taxon>
        <taxon>Embryophyta</taxon>
        <taxon>Tracheophyta</taxon>
        <taxon>Spermatophyta</taxon>
        <taxon>Magnoliopsida</taxon>
        <taxon>eudicotyledons</taxon>
        <taxon>Gunneridae</taxon>
        <taxon>Pentapetalae</taxon>
        <taxon>rosids</taxon>
        <taxon>malvids</taxon>
        <taxon>Sapindales</taxon>
        <taxon>Sapindaceae</taxon>
        <taxon>Hippocastanoideae</taxon>
        <taxon>Acereae</taxon>
        <taxon>Acer</taxon>
    </lineage>
</organism>
<evidence type="ECO:0000313" key="7">
    <source>
        <dbReference type="EMBL" id="KAI9175214.1"/>
    </source>
</evidence>
<feature type="region of interest" description="Disordered" evidence="5">
    <location>
        <begin position="32"/>
        <end position="90"/>
    </location>
</feature>
<dbReference type="Pfam" id="PF04434">
    <property type="entry name" value="SWIM"/>
    <property type="match status" value="1"/>
</dbReference>
<keyword evidence="8" id="KW-1185">Reference proteome</keyword>
<dbReference type="InterPro" id="IPR006564">
    <property type="entry name" value="Znf_PMZ"/>
</dbReference>
<dbReference type="AlphaFoldDB" id="A0AAD5IRT4"/>
<name>A0AAD5IRT4_ACENE</name>
<dbReference type="InterPro" id="IPR007527">
    <property type="entry name" value="Znf_SWIM"/>
</dbReference>
<evidence type="ECO:0000313" key="8">
    <source>
        <dbReference type="Proteomes" id="UP001064489"/>
    </source>
</evidence>
<evidence type="ECO:0000256" key="4">
    <source>
        <dbReference type="PROSITE-ProRule" id="PRU00325"/>
    </source>
</evidence>
<reference evidence="7" key="1">
    <citation type="journal article" date="2022" name="Plant J.">
        <title>Strategies of tolerance reflected in two North American maple genomes.</title>
        <authorList>
            <person name="McEvoy S.L."/>
            <person name="Sezen U.U."/>
            <person name="Trouern-Trend A."/>
            <person name="McMahon S.M."/>
            <person name="Schaberg P.G."/>
            <person name="Yang J."/>
            <person name="Wegrzyn J.L."/>
            <person name="Swenson N.G."/>
        </authorList>
    </citation>
    <scope>NUCLEOTIDE SEQUENCE</scope>
    <source>
        <strain evidence="7">91603</strain>
    </source>
</reference>
<evidence type="ECO:0000259" key="6">
    <source>
        <dbReference type="PROSITE" id="PS50966"/>
    </source>
</evidence>
<sequence>MESLHSCNCGTPTTFNETELIYISSIDEDNVDEEINTGPKAGSFQPLSSEDETYLPEPEPYNGCTMGDETETVPDSHYSNSECDSDDEQLSNAASFHGDPNAMANLVSDEGSPSRLAFTKRGRPFKDAKMDAYSRVMKIDAKHWSRHAFDEHVKSDHVINNITNNFNGWIDKFRGQPPLTMFENLRRKMMKRMNKRLQDAANDVEYEVKDGNKFEIVDIETKTCGCGYWTASGIPCKHAMAVVTTTRRQGYEFVHQYLSKEAYVKTYSNIIHPIPDESLWPEMTFNKVLPPERKKMPGRLRKNRKIGPEEPPKHKRSSGGKCSRCGQFGHNIRT</sequence>
<evidence type="ECO:0000256" key="2">
    <source>
        <dbReference type="ARBA" id="ARBA00022771"/>
    </source>
</evidence>
<feature type="region of interest" description="Disordered" evidence="5">
    <location>
        <begin position="292"/>
        <end position="334"/>
    </location>
</feature>
<accession>A0AAD5IRT4</accession>
<evidence type="ECO:0000256" key="5">
    <source>
        <dbReference type="SAM" id="MobiDB-lite"/>
    </source>
</evidence>
<dbReference type="PROSITE" id="PS50966">
    <property type="entry name" value="ZF_SWIM"/>
    <property type="match status" value="1"/>
</dbReference>
<evidence type="ECO:0000256" key="3">
    <source>
        <dbReference type="ARBA" id="ARBA00022833"/>
    </source>
</evidence>
<dbReference type="SMART" id="SM00575">
    <property type="entry name" value="ZnF_PMZ"/>
    <property type="match status" value="1"/>
</dbReference>
<keyword evidence="2 4" id="KW-0863">Zinc-finger</keyword>
<dbReference type="PANTHER" id="PTHR31973:SF187">
    <property type="entry name" value="MUTATOR TRANSPOSASE MUDRA PROTEIN"/>
    <property type="match status" value="1"/>
</dbReference>
<proteinExistence type="predicted"/>
<protein>
    <recommendedName>
        <fullName evidence="6">SWIM-type domain-containing protein</fullName>
    </recommendedName>
</protein>
<gene>
    <name evidence="7" type="ORF">LWI28_028966</name>
</gene>
<dbReference type="GO" id="GO:0008270">
    <property type="term" value="F:zinc ion binding"/>
    <property type="evidence" value="ECO:0007669"/>
    <property type="project" value="UniProtKB-KW"/>
</dbReference>
<feature type="domain" description="SWIM-type" evidence="6">
    <location>
        <begin position="206"/>
        <end position="247"/>
    </location>
</feature>
<dbReference type="Proteomes" id="UP001064489">
    <property type="component" value="Chromosome 8"/>
</dbReference>
<reference evidence="7" key="2">
    <citation type="submission" date="2023-02" db="EMBL/GenBank/DDBJ databases">
        <authorList>
            <person name="Swenson N.G."/>
            <person name="Wegrzyn J.L."/>
            <person name="Mcevoy S.L."/>
        </authorList>
    </citation>
    <scope>NUCLEOTIDE SEQUENCE</scope>
    <source>
        <strain evidence="7">91603</strain>
        <tissue evidence="7">Leaf</tissue>
    </source>
</reference>